<feature type="domain" description="Type IV conjugative transfer protein TrbJ/K C-terminal" evidence="3">
    <location>
        <begin position="4"/>
        <end position="66"/>
    </location>
</feature>
<dbReference type="EMBL" id="CP006879">
    <property type="protein sequence ID" value="AJD44037.1"/>
    <property type="molecule type" value="Genomic_DNA"/>
</dbReference>
<evidence type="ECO:0000259" key="3">
    <source>
        <dbReference type="Pfam" id="PF10907"/>
    </source>
</evidence>
<keyword evidence="5" id="KW-1185">Reference proteome</keyword>
<dbReference type="HOGENOM" id="CLU_2828215_0_0_5"/>
<feature type="chain" id="PRO_5002098608" evidence="2">
    <location>
        <begin position="21"/>
        <end position="66"/>
    </location>
</feature>
<reference evidence="4 5" key="1">
    <citation type="submission" date="2013-11" db="EMBL/GenBank/DDBJ databases">
        <title>Complete genome sequence of Rhizobium gallicum bv. gallicum R602.</title>
        <authorList>
            <person name="Bustos P."/>
            <person name="Santamaria R.I."/>
            <person name="Lozano L."/>
            <person name="Acosta J.L."/>
            <person name="Ormeno-Orrillo E."/>
            <person name="Rogel M.A."/>
            <person name="Romero D."/>
            <person name="Cevallos M.A."/>
            <person name="Martinez-Romero E."/>
            <person name="Gonzalez V."/>
        </authorList>
    </citation>
    <scope>NUCLEOTIDE SEQUENCE [LARGE SCALE GENOMIC DNA]</scope>
    <source>
        <strain evidence="4 5">R602</strain>
        <plasmid evidence="4 5">pRgalR602b</plasmid>
    </source>
</reference>
<dbReference type="KEGG" id="rga:RGR602_PB00508"/>
<evidence type="ECO:0000313" key="5">
    <source>
        <dbReference type="Proteomes" id="UP000031368"/>
    </source>
</evidence>
<keyword evidence="2" id="KW-0732">Signal</keyword>
<evidence type="ECO:0000256" key="1">
    <source>
        <dbReference type="SAM" id="MobiDB-lite"/>
    </source>
</evidence>
<organism evidence="4 5">
    <name type="scientific">Rhizobium gallicum bv. gallicum R602sp</name>
    <dbReference type="NCBI Taxonomy" id="1041138"/>
    <lineage>
        <taxon>Bacteria</taxon>
        <taxon>Pseudomonadati</taxon>
        <taxon>Pseudomonadota</taxon>
        <taxon>Alphaproteobacteria</taxon>
        <taxon>Hyphomicrobiales</taxon>
        <taxon>Rhizobiaceae</taxon>
        <taxon>Rhizobium/Agrobacterium group</taxon>
        <taxon>Rhizobium</taxon>
    </lineage>
</organism>
<dbReference type="Proteomes" id="UP000031368">
    <property type="component" value="Plasmid pRgalR602b"/>
</dbReference>
<keyword evidence="4" id="KW-0614">Plasmid</keyword>
<accession>A0A0B4XC00</accession>
<evidence type="ECO:0000313" key="4">
    <source>
        <dbReference type="EMBL" id="AJD44037.1"/>
    </source>
</evidence>
<dbReference type="NCBIfam" id="TIGR04361">
    <property type="entry name" value="TrbK_Ti"/>
    <property type="match status" value="1"/>
</dbReference>
<dbReference type="InterPro" id="IPR024475">
    <property type="entry name" value="TrbJ/K_C"/>
</dbReference>
<feature type="region of interest" description="Disordered" evidence="1">
    <location>
        <begin position="47"/>
        <end position="66"/>
    </location>
</feature>
<name>A0A0B4XC00_9HYPH</name>
<sequence length="66" mass="7201">MSRVLLIARLSAVAAVSAAAAVLIVNSRDSGKPALPEEQRAARENFFGSEKQLPPIKNGQEMRPRW</sequence>
<gene>
    <name evidence="4" type="primary">trbK</name>
    <name evidence="4" type="ORF">RGR602_PB00508</name>
</gene>
<dbReference type="AlphaFoldDB" id="A0A0B4XC00"/>
<protein>
    <submittedName>
        <fullName evidence="4">Conjugal transfer protein TrbK</fullName>
    </submittedName>
</protein>
<geneLocation type="plasmid" evidence="4 5">
    <name>pRgalR602b</name>
</geneLocation>
<dbReference type="InterPro" id="IPR020065">
    <property type="entry name" value="Conjugal_tfr_protein_TrbK"/>
</dbReference>
<dbReference type="RefSeq" id="WP_040114414.1">
    <property type="nucleotide sequence ID" value="NZ_CP006879.1"/>
</dbReference>
<dbReference type="Pfam" id="PF10907">
    <property type="entry name" value="DUF2749"/>
    <property type="match status" value="1"/>
</dbReference>
<feature type="signal peptide" evidence="2">
    <location>
        <begin position="1"/>
        <end position="20"/>
    </location>
</feature>
<proteinExistence type="predicted"/>
<evidence type="ECO:0000256" key="2">
    <source>
        <dbReference type="SAM" id="SignalP"/>
    </source>
</evidence>